<evidence type="ECO:0000256" key="5">
    <source>
        <dbReference type="NCBIfam" id="TIGR01378"/>
    </source>
</evidence>
<dbReference type="InterPro" id="IPR006282">
    <property type="entry name" value="Thi_PPkinase"/>
</dbReference>
<evidence type="ECO:0000313" key="7">
    <source>
        <dbReference type="EMBL" id="SDQ61805.1"/>
    </source>
</evidence>
<feature type="domain" description="Thiamin pyrophosphokinase thiamin-binding" evidence="6">
    <location>
        <begin position="142"/>
        <end position="208"/>
    </location>
</feature>
<evidence type="ECO:0000256" key="3">
    <source>
        <dbReference type="ARBA" id="ARBA00022777"/>
    </source>
</evidence>
<proteinExistence type="predicted"/>
<dbReference type="GO" id="GO:0009229">
    <property type="term" value="P:thiamine diphosphate biosynthetic process"/>
    <property type="evidence" value="ECO:0007669"/>
    <property type="project" value="InterPro"/>
</dbReference>
<dbReference type="InterPro" id="IPR053149">
    <property type="entry name" value="TPK"/>
</dbReference>
<dbReference type="GO" id="GO:0004788">
    <property type="term" value="F:thiamine diphosphokinase activity"/>
    <property type="evidence" value="ECO:0007669"/>
    <property type="project" value="UniProtKB-UniRule"/>
</dbReference>
<accession>A0A1H1CC94</accession>
<dbReference type="PANTHER" id="PTHR41299:SF1">
    <property type="entry name" value="THIAMINE PYROPHOSPHOKINASE"/>
    <property type="match status" value="1"/>
</dbReference>
<dbReference type="InterPro" id="IPR007373">
    <property type="entry name" value="Thiamin_PyroPKinase_B1-bd"/>
</dbReference>
<protein>
    <recommendedName>
        <fullName evidence="5">Thiamine diphosphokinase</fullName>
        <ecNumber evidence="5">2.7.6.2</ecNumber>
    </recommendedName>
</protein>
<dbReference type="AlphaFoldDB" id="A0A1H1CC94"/>
<evidence type="ECO:0000256" key="1">
    <source>
        <dbReference type="ARBA" id="ARBA00022679"/>
    </source>
</evidence>
<keyword evidence="4" id="KW-0067">ATP-binding</keyword>
<dbReference type="GO" id="GO:0016301">
    <property type="term" value="F:kinase activity"/>
    <property type="evidence" value="ECO:0007669"/>
    <property type="project" value="UniProtKB-KW"/>
</dbReference>
<reference evidence="7 8" key="1">
    <citation type="submission" date="2016-10" db="EMBL/GenBank/DDBJ databases">
        <authorList>
            <person name="de Groot N.N."/>
        </authorList>
    </citation>
    <scope>NUCLEOTIDE SEQUENCE [LARGE SCALE GENOMIC DNA]</scope>
    <source>
        <strain evidence="7 8">CGMCC 1.10449</strain>
    </source>
</reference>
<dbReference type="Proteomes" id="UP000199444">
    <property type="component" value="Unassembled WGS sequence"/>
</dbReference>
<dbReference type="EMBL" id="FNKD01000002">
    <property type="protein sequence ID" value="SDQ61805.1"/>
    <property type="molecule type" value="Genomic_DNA"/>
</dbReference>
<dbReference type="Pfam" id="PF04263">
    <property type="entry name" value="TPK_catalytic"/>
    <property type="match status" value="1"/>
</dbReference>
<keyword evidence="2" id="KW-0547">Nucleotide-binding</keyword>
<dbReference type="SMART" id="SM00983">
    <property type="entry name" value="TPK_B1_binding"/>
    <property type="match status" value="1"/>
</dbReference>
<name>A0A1H1CC94_9BACI</name>
<organism evidence="7 8">
    <name type="scientific">Virgibacillus salinus</name>
    <dbReference type="NCBI Taxonomy" id="553311"/>
    <lineage>
        <taxon>Bacteria</taxon>
        <taxon>Bacillati</taxon>
        <taxon>Bacillota</taxon>
        <taxon>Bacilli</taxon>
        <taxon>Bacillales</taxon>
        <taxon>Bacillaceae</taxon>
        <taxon>Virgibacillus</taxon>
    </lineage>
</organism>
<dbReference type="RefSeq" id="WP_092492994.1">
    <property type="nucleotide sequence ID" value="NZ_FNKD01000002.1"/>
</dbReference>
<evidence type="ECO:0000256" key="2">
    <source>
        <dbReference type="ARBA" id="ARBA00022741"/>
    </source>
</evidence>
<dbReference type="CDD" id="cd07995">
    <property type="entry name" value="TPK"/>
    <property type="match status" value="1"/>
</dbReference>
<evidence type="ECO:0000313" key="8">
    <source>
        <dbReference type="Proteomes" id="UP000199444"/>
    </source>
</evidence>
<dbReference type="GO" id="GO:0005524">
    <property type="term" value="F:ATP binding"/>
    <property type="evidence" value="ECO:0007669"/>
    <property type="project" value="UniProtKB-KW"/>
</dbReference>
<dbReference type="STRING" id="553311.SAMN05216231_2182"/>
<keyword evidence="8" id="KW-1185">Reference proteome</keyword>
<dbReference type="InterPro" id="IPR007371">
    <property type="entry name" value="TPK_catalytic"/>
</dbReference>
<dbReference type="InterPro" id="IPR036371">
    <property type="entry name" value="TPK_B1-bd_sf"/>
</dbReference>
<evidence type="ECO:0000256" key="4">
    <source>
        <dbReference type="ARBA" id="ARBA00022840"/>
    </source>
</evidence>
<dbReference type="InterPro" id="IPR036759">
    <property type="entry name" value="TPK_catalytic_sf"/>
</dbReference>
<dbReference type="Gene3D" id="3.40.50.10240">
    <property type="entry name" value="Thiamin pyrophosphokinase, catalytic domain"/>
    <property type="match status" value="1"/>
</dbReference>
<gene>
    <name evidence="7" type="ORF">SAMN05216231_2182</name>
</gene>
<dbReference type="SUPFAM" id="SSF63862">
    <property type="entry name" value="Thiamin pyrophosphokinase, substrate-binding domain"/>
    <property type="match status" value="1"/>
</dbReference>
<evidence type="ECO:0000259" key="6">
    <source>
        <dbReference type="SMART" id="SM00983"/>
    </source>
</evidence>
<sequence length="222" mass="24997">MSYVAIMGNGPTELLPDLSLYMHTVDVWIGADRGALTLAEGKMPLDYAVGDFDSINDIEKNTVQAYANSYEVYPVEKDQTDLEIALTKAYELQPEKIYLFGVTGGRLDHALINIQLLYSIMNRGIQGVIVDIQNQLELTFPGSYEIKQNKRYPNISFIPYTQYVKGLTLNGFYYPLQNQSITWGSTLCISNKLLSNYGTFSYKEGILLIIKSRDAMSDTIPM</sequence>
<dbReference type="GO" id="GO:0030975">
    <property type="term" value="F:thiamine binding"/>
    <property type="evidence" value="ECO:0007669"/>
    <property type="project" value="InterPro"/>
</dbReference>
<dbReference type="NCBIfam" id="TIGR01378">
    <property type="entry name" value="thi_PPkinase"/>
    <property type="match status" value="1"/>
</dbReference>
<dbReference type="SUPFAM" id="SSF63999">
    <property type="entry name" value="Thiamin pyrophosphokinase, catalytic domain"/>
    <property type="match status" value="1"/>
</dbReference>
<dbReference type="GO" id="GO:0006772">
    <property type="term" value="P:thiamine metabolic process"/>
    <property type="evidence" value="ECO:0007669"/>
    <property type="project" value="UniProtKB-UniRule"/>
</dbReference>
<keyword evidence="3 7" id="KW-0418">Kinase</keyword>
<dbReference type="Pfam" id="PF04265">
    <property type="entry name" value="TPK_B1_binding"/>
    <property type="match status" value="1"/>
</dbReference>
<dbReference type="EC" id="2.7.6.2" evidence="5"/>
<keyword evidence="1" id="KW-0808">Transferase</keyword>
<dbReference type="PANTHER" id="PTHR41299">
    <property type="entry name" value="THIAMINE PYROPHOSPHOKINASE"/>
    <property type="match status" value="1"/>
</dbReference>